<dbReference type="PANTHER" id="PTHR33376">
    <property type="match status" value="1"/>
</dbReference>
<name>A0A9D1TJN1_9BACI</name>
<comment type="similarity">
    <text evidence="1">Belongs to the bacterial solute-binding protein 7 family.</text>
</comment>
<sequence>MKNTVKKIGLTFVLVMSMALLVACGGNDNAGNKANDESKSNGDKITIRMGNQVDENNFLNQGYVKFKEIIEEKSDGQFEVEIYNGGTLVSSDEEIVEALKNGTLDLSTSSAYGTANTTDVSALKLFDMPMLFDNRDQFYSLLDGEYGENIKQEIDGKTNLQVLGFIDLGSYGILNGKKSVEKPEDLKSLKIRTSAADLHLDTLTAMGANPTPMSYSEVFTGLQQGTIDGVSTTTPLIYGDRFYEVSENMTLTNHVLLPHVLMINDDFYAKLTEDQQEILNESVEEYITYARELVIEAEKEAVEGMKAEGVNIVELTDEQREAFKEVVEPVLEKHKSDVGEENYEQALKELGK</sequence>
<gene>
    <name evidence="5" type="ORF">H9895_00270</name>
</gene>
<dbReference type="PIRSF" id="PIRSF006470">
    <property type="entry name" value="DctB"/>
    <property type="match status" value="1"/>
</dbReference>
<comment type="caution">
    <text evidence="5">The sequence shown here is derived from an EMBL/GenBank/DDBJ whole genome shotgun (WGS) entry which is preliminary data.</text>
</comment>
<evidence type="ECO:0000256" key="4">
    <source>
        <dbReference type="SAM" id="SignalP"/>
    </source>
</evidence>
<dbReference type="Proteomes" id="UP000823937">
    <property type="component" value="Unassembled WGS sequence"/>
</dbReference>
<protein>
    <submittedName>
        <fullName evidence="5">TRAP transporter substrate-binding protein</fullName>
    </submittedName>
</protein>
<dbReference type="NCBIfam" id="TIGR00787">
    <property type="entry name" value="dctP"/>
    <property type="match status" value="1"/>
</dbReference>
<dbReference type="CDD" id="cd13603">
    <property type="entry name" value="PBP2_TRAP_Siap_TeaA_like"/>
    <property type="match status" value="1"/>
</dbReference>
<feature type="chain" id="PRO_5039682068" evidence="4">
    <location>
        <begin position="23"/>
        <end position="352"/>
    </location>
</feature>
<evidence type="ECO:0000256" key="2">
    <source>
        <dbReference type="ARBA" id="ARBA00022448"/>
    </source>
</evidence>
<dbReference type="InterPro" id="IPR038404">
    <property type="entry name" value="TRAP_DctP_sf"/>
</dbReference>
<dbReference type="EMBL" id="DXHX01000007">
    <property type="protein sequence ID" value="HIV73497.1"/>
    <property type="molecule type" value="Genomic_DNA"/>
</dbReference>
<keyword evidence="3 4" id="KW-0732">Signal</keyword>
<reference evidence="5" key="1">
    <citation type="journal article" date="2021" name="PeerJ">
        <title>Extensive microbial diversity within the chicken gut microbiome revealed by metagenomics and culture.</title>
        <authorList>
            <person name="Gilroy R."/>
            <person name="Ravi A."/>
            <person name="Getino M."/>
            <person name="Pursley I."/>
            <person name="Horton D.L."/>
            <person name="Alikhan N.F."/>
            <person name="Baker D."/>
            <person name="Gharbi K."/>
            <person name="Hall N."/>
            <person name="Watson M."/>
            <person name="Adriaenssens E.M."/>
            <person name="Foster-Nyarko E."/>
            <person name="Jarju S."/>
            <person name="Secka A."/>
            <person name="Antonio M."/>
            <person name="Oren A."/>
            <person name="Chaudhuri R.R."/>
            <person name="La Ragione R."/>
            <person name="Hildebrand F."/>
            <person name="Pallen M.J."/>
        </authorList>
    </citation>
    <scope>NUCLEOTIDE SEQUENCE</scope>
    <source>
        <strain evidence="5">CHK169-2315</strain>
    </source>
</reference>
<dbReference type="NCBIfam" id="NF037995">
    <property type="entry name" value="TRAP_S1"/>
    <property type="match status" value="1"/>
</dbReference>
<evidence type="ECO:0000256" key="3">
    <source>
        <dbReference type="ARBA" id="ARBA00022729"/>
    </source>
</evidence>
<organism evidence="5 6">
    <name type="scientific">Candidatus Pseudogracilibacillus intestinigallinarum</name>
    <dbReference type="NCBI Taxonomy" id="2838742"/>
    <lineage>
        <taxon>Bacteria</taxon>
        <taxon>Bacillati</taxon>
        <taxon>Bacillota</taxon>
        <taxon>Bacilli</taxon>
        <taxon>Bacillales</taxon>
        <taxon>Bacillaceae</taxon>
        <taxon>Pseudogracilibacillus</taxon>
    </lineage>
</organism>
<dbReference type="PANTHER" id="PTHR33376:SF7">
    <property type="entry name" value="C4-DICARBOXYLATE-BINDING PROTEIN DCTB"/>
    <property type="match status" value="1"/>
</dbReference>
<evidence type="ECO:0000313" key="6">
    <source>
        <dbReference type="Proteomes" id="UP000823937"/>
    </source>
</evidence>
<dbReference type="InterPro" id="IPR018389">
    <property type="entry name" value="DctP_fam"/>
</dbReference>
<dbReference type="Pfam" id="PF03480">
    <property type="entry name" value="DctP"/>
    <property type="match status" value="1"/>
</dbReference>
<dbReference type="AlphaFoldDB" id="A0A9D1TJN1"/>
<accession>A0A9D1TJN1</accession>
<keyword evidence="2" id="KW-0813">Transport</keyword>
<reference evidence="5" key="2">
    <citation type="submission" date="2021-04" db="EMBL/GenBank/DDBJ databases">
        <authorList>
            <person name="Gilroy R."/>
        </authorList>
    </citation>
    <scope>NUCLEOTIDE SEQUENCE</scope>
    <source>
        <strain evidence="5">CHK169-2315</strain>
    </source>
</reference>
<proteinExistence type="inferred from homology"/>
<dbReference type="Gene3D" id="3.40.190.170">
    <property type="entry name" value="Bacterial extracellular solute-binding protein, family 7"/>
    <property type="match status" value="1"/>
</dbReference>
<feature type="signal peptide" evidence="4">
    <location>
        <begin position="1"/>
        <end position="22"/>
    </location>
</feature>
<dbReference type="PROSITE" id="PS51257">
    <property type="entry name" value="PROKAR_LIPOPROTEIN"/>
    <property type="match status" value="1"/>
</dbReference>
<evidence type="ECO:0000313" key="5">
    <source>
        <dbReference type="EMBL" id="HIV73497.1"/>
    </source>
</evidence>
<dbReference type="GO" id="GO:0030288">
    <property type="term" value="C:outer membrane-bounded periplasmic space"/>
    <property type="evidence" value="ECO:0007669"/>
    <property type="project" value="InterPro"/>
</dbReference>
<evidence type="ECO:0000256" key="1">
    <source>
        <dbReference type="ARBA" id="ARBA00009023"/>
    </source>
</evidence>
<dbReference type="GO" id="GO:0055085">
    <property type="term" value="P:transmembrane transport"/>
    <property type="evidence" value="ECO:0007669"/>
    <property type="project" value="InterPro"/>
</dbReference>
<dbReference type="InterPro" id="IPR004682">
    <property type="entry name" value="TRAP_DctP"/>
</dbReference>